<dbReference type="Gene3D" id="2.60.40.10">
    <property type="entry name" value="Immunoglobulins"/>
    <property type="match status" value="1"/>
</dbReference>
<dbReference type="PANTHER" id="PTHR45661">
    <property type="entry name" value="SURFACE ANTIGEN"/>
    <property type="match status" value="1"/>
</dbReference>
<dbReference type="Pfam" id="PF13306">
    <property type="entry name" value="LRR_5"/>
    <property type="match status" value="1"/>
</dbReference>
<evidence type="ECO:0000259" key="2">
    <source>
        <dbReference type="Pfam" id="PF19190"/>
    </source>
</evidence>
<dbReference type="RefSeq" id="WP_136014768.1">
    <property type="nucleotide sequence ID" value="NZ_CAJTBC010000001.1"/>
</dbReference>
<accession>A0A4S2AG03</accession>
<name>A0A4S2AG03_9BACE</name>
<keyword evidence="1" id="KW-0732">Signal</keyword>
<dbReference type="Pfam" id="PF19190">
    <property type="entry name" value="BACON_2"/>
    <property type="match status" value="1"/>
</dbReference>
<evidence type="ECO:0000313" key="4">
    <source>
        <dbReference type="Proteomes" id="UP000305751"/>
    </source>
</evidence>
<dbReference type="CDD" id="cd14948">
    <property type="entry name" value="BACON"/>
    <property type="match status" value="1"/>
</dbReference>
<dbReference type="InterPro" id="IPR053139">
    <property type="entry name" value="Surface_bspA-like"/>
</dbReference>
<sequence length="429" mass="47027">MRTLRLISTTLLMVVLCLNFTFCSDGNEVKEDSIILLADDTQQELFFSEKEETKEIKFTSTGCWYAFIDYAPEDWITVTPTEGGAGENAIFIKVNSNNPYSDKRGRVCIATLYQTIDIVVIQEGRECTQNIEVAGTLDKLLGTYDIHKLKLTGYLNGTDVATIRKMPLTEIDLSNVNIVGGGTYTVHYNRGSIAGEYKGSTSDNVFPSCFFYNKPIIQSVVLPNTITMIDDRAFAYCENLSSIVIPDGVTKIGMEAFDNCKGLTSVTIPKSVTEIGSDAFRLCESITSITIPNSVTKIKEGAFWGCTNLTSIIIPNSVIGIDKYAFGKCSGVTSIVIGNGIKRLPAYVFSECTNLSSVIIPANVETIEDAAFENCSALKEIHVKSSIPPTVNNSTFSTYSHVVLYVPTGSKEAYQNHNIWGKFGTIVEE</sequence>
<dbReference type="InterPro" id="IPR026906">
    <property type="entry name" value="LRR_5"/>
</dbReference>
<dbReference type="InterPro" id="IPR024361">
    <property type="entry name" value="BACON"/>
</dbReference>
<feature type="domain" description="BACON" evidence="2">
    <location>
        <begin position="41"/>
        <end position="122"/>
    </location>
</feature>
<dbReference type="SUPFAM" id="SSF52058">
    <property type="entry name" value="L domain-like"/>
    <property type="match status" value="1"/>
</dbReference>
<dbReference type="InterPro" id="IPR032675">
    <property type="entry name" value="LRR_dom_sf"/>
</dbReference>
<feature type="chain" id="PRO_5020698563" description="BACON domain-containing protein" evidence="1">
    <location>
        <begin position="24"/>
        <end position="429"/>
    </location>
</feature>
<evidence type="ECO:0000256" key="1">
    <source>
        <dbReference type="SAM" id="SignalP"/>
    </source>
</evidence>
<dbReference type="Gene3D" id="3.40.50.12480">
    <property type="match status" value="3"/>
</dbReference>
<dbReference type="EMBL" id="SRZA01000061">
    <property type="protein sequence ID" value="TGX99562.1"/>
    <property type="molecule type" value="Genomic_DNA"/>
</dbReference>
<dbReference type="InterPro" id="IPR013783">
    <property type="entry name" value="Ig-like_fold"/>
</dbReference>
<proteinExistence type="predicted"/>
<organism evidence="3 4">
    <name type="scientific">Bacteroides acidifaciens</name>
    <dbReference type="NCBI Taxonomy" id="85831"/>
    <lineage>
        <taxon>Bacteria</taxon>
        <taxon>Pseudomonadati</taxon>
        <taxon>Bacteroidota</taxon>
        <taxon>Bacteroidia</taxon>
        <taxon>Bacteroidales</taxon>
        <taxon>Bacteroidaceae</taxon>
        <taxon>Bacteroides</taxon>
    </lineage>
</organism>
<gene>
    <name evidence="3" type="ORF">E5356_15470</name>
</gene>
<comment type="caution">
    <text evidence="3">The sequence shown here is derived from an EMBL/GenBank/DDBJ whole genome shotgun (WGS) entry which is preliminary data.</text>
</comment>
<evidence type="ECO:0000313" key="3">
    <source>
        <dbReference type="EMBL" id="TGX99562.1"/>
    </source>
</evidence>
<dbReference type="Proteomes" id="UP000305751">
    <property type="component" value="Unassembled WGS sequence"/>
</dbReference>
<dbReference type="PANTHER" id="PTHR45661:SF3">
    <property type="entry name" value="IG-LIKE DOMAIN-CONTAINING PROTEIN"/>
    <property type="match status" value="1"/>
</dbReference>
<keyword evidence="4" id="KW-1185">Reference proteome</keyword>
<reference evidence="3 4" key="1">
    <citation type="submission" date="2019-04" db="EMBL/GenBank/DDBJ databases">
        <title>Microbes associate with the intestines of laboratory mice.</title>
        <authorList>
            <person name="Navarre W."/>
            <person name="Wong E."/>
            <person name="Huang K."/>
            <person name="Tropini C."/>
            <person name="Ng K."/>
            <person name="Yu B."/>
        </authorList>
    </citation>
    <scope>NUCLEOTIDE SEQUENCE [LARGE SCALE GENOMIC DNA]</scope>
    <source>
        <strain evidence="3 4">NM70_E10</strain>
    </source>
</reference>
<protein>
    <recommendedName>
        <fullName evidence="2">BACON domain-containing protein</fullName>
    </recommendedName>
</protein>
<feature type="signal peptide" evidence="1">
    <location>
        <begin position="1"/>
        <end position="23"/>
    </location>
</feature>
<dbReference type="AlphaFoldDB" id="A0A4S2AG03"/>
<dbReference type="Gene3D" id="3.80.10.10">
    <property type="entry name" value="Ribonuclease Inhibitor"/>
    <property type="match status" value="1"/>
</dbReference>